<dbReference type="AlphaFoldDB" id="A0AAD5WE16"/>
<gene>
    <name evidence="1" type="ORF">KIN20_027358</name>
</gene>
<comment type="caution">
    <text evidence="1">The sequence shown here is derived from an EMBL/GenBank/DDBJ whole genome shotgun (WGS) entry which is preliminary data.</text>
</comment>
<keyword evidence="2" id="KW-1185">Reference proteome</keyword>
<evidence type="ECO:0000313" key="1">
    <source>
        <dbReference type="EMBL" id="KAJ1366638.1"/>
    </source>
</evidence>
<evidence type="ECO:0000313" key="2">
    <source>
        <dbReference type="Proteomes" id="UP001196413"/>
    </source>
</evidence>
<accession>A0AAD5WE16</accession>
<sequence length="55" mass="6213">MEWETLEKQMGGPGLWFIGGGPQTLARDMLKLSNALRILSVSKSVIKSVRRFHQN</sequence>
<name>A0AAD5WE16_PARTN</name>
<proteinExistence type="predicted"/>
<dbReference type="Proteomes" id="UP001196413">
    <property type="component" value="Unassembled WGS sequence"/>
</dbReference>
<protein>
    <submittedName>
        <fullName evidence="1">Uncharacterized protein</fullName>
    </submittedName>
</protein>
<reference evidence="1" key="1">
    <citation type="submission" date="2021-06" db="EMBL/GenBank/DDBJ databases">
        <title>Parelaphostrongylus tenuis whole genome reference sequence.</title>
        <authorList>
            <person name="Garwood T.J."/>
            <person name="Larsen P.A."/>
            <person name="Fountain-Jones N.M."/>
            <person name="Garbe J.R."/>
            <person name="Macchietto M.G."/>
            <person name="Kania S.A."/>
            <person name="Gerhold R.W."/>
            <person name="Richards J.E."/>
            <person name="Wolf T.M."/>
        </authorList>
    </citation>
    <scope>NUCLEOTIDE SEQUENCE</scope>
    <source>
        <strain evidence="1">MNPRO001-30</strain>
        <tissue evidence="1">Meninges</tissue>
    </source>
</reference>
<dbReference type="EMBL" id="JAHQIW010005605">
    <property type="protein sequence ID" value="KAJ1366638.1"/>
    <property type="molecule type" value="Genomic_DNA"/>
</dbReference>
<organism evidence="1 2">
    <name type="scientific">Parelaphostrongylus tenuis</name>
    <name type="common">Meningeal worm</name>
    <dbReference type="NCBI Taxonomy" id="148309"/>
    <lineage>
        <taxon>Eukaryota</taxon>
        <taxon>Metazoa</taxon>
        <taxon>Ecdysozoa</taxon>
        <taxon>Nematoda</taxon>
        <taxon>Chromadorea</taxon>
        <taxon>Rhabditida</taxon>
        <taxon>Rhabditina</taxon>
        <taxon>Rhabditomorpha</taxon>
        <taxon>Strongyloidea</taxon>
        <taxon>Metastrongylidae</taxon>
        <taxon>Parelaphostrongylus</taxon>
    </lineage>
</organism>